<proteinExistence type="predicted"/>
<dbReference type="AlphaFoldDB" id="A0A6V8NKK8"/>
<reference evidence="1 2" key="1">
    <citation type="journal article" date="2020" name="Front. Microbiol.">
        <title>Single-cell genomics of novel Actinobacteria with the Wood-Ljungdahl pathway discovered in a serpentinizing system.</title>
        <authorList>
            <person name="Merino N."/>
            <person name="Kawai M."/>
            <person name="Boyd E.S."/>
            <person name="Colman D.R."/>
            <person name="McGlynn S.E."/>
            <person name="Nealson K.H."/>
            <person name="Kurokawa K."/>
            <person name="Hongoh Y."/>
        </authorList>
    </citation>
    <scope>NUCLEOTIDE SEQUENCE [LARGE SCALE GENOMIC DNA]</scope>
    <source>
        <strain evidence="1 2">S06</strain>
    </source>
</reference>
<gene>
    <name evidence="1" type="ORF">HKBW3S06_00089</name>
</gene>
<evidence type="ECO:0000313" key="1">
    <source>
        <dbReference type="EMBL" id="GFP20862.1"/>
    </source>
</evidence>
<protein>
    <submittedName>
        <fullName evidence="1">Uncharacterized protein</fullName>
    </submittedName>
</protein>
<dbReference type="EMBL" id="BLRV01000005">
    <property type="protein sequence ID" value="GFP20862.1"/>
    <property type="molecule type" value="Genomic_DNA"/>
</dbReference>
<accession>A0A6V8NKK8</accession>
<sequence>MSVEITVFDGANSIGGSKIHLFTDVKWWQESGADSGFEVLI</sequence>
<dbReference type="Proteomes" id="UP000580051">
    <property type="component" value="Unassembled WGS sequence"/>
</dbReference>
<name>A0A6V8NKK8_9ACTN</name>
<comment type="caution">
    <text evidence="1">The sequence shown here is derived from an EMBL/GenBank/DDBJ whole genome shotgun (WGS) entry which is preliminary data.</text>
</comment>
<evidence type="ECO:0000313" key="2">
    <source>
        <dbReference type="Proteomes" id="UP000580051"/>
    </source>
</evidence>
<organism evidence="1 2">
    <name type="scientific">Candidatus Hakubella thermalkaliphila</name>
    <dbReference type="NCBI Taxonomy" id="2754717"/>
    <lineage>
        <taxon>Bacteria</taxon>
        <taxon>Bacillati</taxon>
        <taxon>Actinomycetota</taxon>
        <taxon>Actinomycetota incertae sedis</taxon>
        <taxon>Candidatus Hakubellales</taxon>
        <taxon>Candidatus Hakubellaceae</taxon>
        <taxon>Candidatus Hakubella</taxon>
    </lineage>
</organism>